<dbReference type="AlphaFoldDB" id="A0AAW0P2V8"/>
<dbReference type="SUPFAM" id="SSF53098">
    <property type="entry name" value="Ribonuclease H-like"/>
    <property type="match status" value="1"/>
</dbReference>
<proteinExistence type="predicted"/>
<evidence type="ECO:0000313" key="1">
    <source>
        <dbReference type="EMBL" id="KAK7912807.1"/>
    </source>
</evidence>
<gene>
    <name evidence="1" type="ORF">WMY93_013018</name>
</gene>
<dbReference type="InterPro" id="IPR012337">
    <property type="entry name" value="RNaseH-like_sf"/>
</dbReference>
<organism evidence="1 2">
    <name type="scientific">Mugilogobius chulae</name>
    <name type="common">yellowstripe goby</name>
    <dbReference type="NCBI Taxonomy" id="88201"/>
    <lineage>
        <taxon>Eukaryota</taxon>
        <taxon>Metazoa</taxon>
        <taxon>Chordata</taxon>
        <taxon>Craniata</taxon>
        <taxon>Vertebrata</taxon>
        <taxon>Euteleostomi</taxon>
        <taxon>Actinopterygii</taxon>
        <taxon>Neopterygii</taxon>
        <taxon>Teleostei</taxon>
        <taxon>Neoteleostei</taxon>
        <taxon>Acanthomorphata</taxon>
        <taxon>Gobiaria</taxon>
        <taxon>Gobiiformes</taxon>
        <taxon>Gobioidei</taxon>
        <taxon>Gobiidae</taxon>
        <taxon>Gobionellinae</taxon>
        <taxon>Mugilogobius</taxon>
    </lineage>
</organism>
<reference evidence="2" key="1">
    <citation type="submission" date="2024-04" db="EMBL/GenBank/DDBJ databases">
        <title>Salinicola lusitanus LLJ914,a marine bacterium isolated from the Okinawa Trough.</title>
        <authorList>
            <person name="Li J."/>
        </authorList>
    </citation>
    <scope>NUCLEOTIDE SEQUENCE [LARGE SCALE GENOMIC DNA]</scope>
</reference>
<dbReference type="EMBL" id="JBBPFD010000009">
    <property type="protein sequence ID" value="KAK7912807.1"/>
    <property type="molecule type" value="Genomic_DNA"/>
</dbReference>
<keyword evidence="2" id="KW-1185">Reference proteome</keyword>
<sequence length="124" mass="14161">MMIERFLEQEKALSQVLLADKKARHLVPSWQDMALLESLNKALDPLFEFTDTLSGEKYVSVSFLKPVLHLFNNEILSGKDGDTELTKAVKEGVLKYLNEKYDDHTTNNLLDMATLVDPRFKTTT</sequence>
<protein>
    <submittedName>
        <fullName evidence="1">Uncharacterized protein</fullName>
    </submittedName>
</protein>
<comment type="caution">
    <text evidence="1">The sequence shown here is derived from an EMBL/GenBank/DDBJ whole genome shotgun (WGS) entry which is preliminary data.</text>
</comment>
<name>A0AAW0P2V8_9GOBI</name>
<evidence type="ECO:0000313" key="2">
    <source>
        <dbReference type="Proteomes" id="UP001460270"/>
    </source>
</evidence>
<accession>A0AAW0P2V8</accession>
<dbReference type="Proteomes" id="UP001460270">
    <property type="component" value="Unassembled WGS sequence"/>
</dbReference>